<dbReference type="OrthoDB" id="975117at2"/>
<gene>
    <name evidence="3" type="ORF">NC99_07850</name>
</gene>
<feature type="signal peptide" evidence="1">
    <location>
        <begin position="1"/>
        <end position="22"/>
    </location>
</feature>
<evidence type="ECO:0000256" key="1">
    <source>
        <dbReference type="SAM" id="SignalP"/>
    </source>
</evidence>
<evidence type="ECO:0000313" key="4">
    <source>
        <dbReference type="Proteomes" id="UP000036958"/>
    </source>
</evidence>
<dbReference type="Pfam" id="PF14292">
    <property type="entry name" value="SusE"/>
    <property type="match status" value="1"/>
</dbReference>
<reference evidence="4" key="1">
    <citation type="submission" date="2015-07" db="EMBL/GenBank/DDBJ databases">
        <title>Genome sequencing of Sunxiuqinia dokdonensis strain SK.</title>
        <authorList>
            <person name="Ahn S."/>
            <person name="Kim B.-C."/>
        </authorList>
    </citation>
    <scope>NUCLEOTIDE SEQUENCE [LARGE SCALE GENOMIC DNA]</scope>
    <source>
        <strain evidence="4">SK</strain>
    </source>
</reference>
<name>A0A0L8VDF7_9BACT</name>
<feature type="chain" id="PRO_5005591518" description="SusE outer membrane protein domain-containing protein" evidence="1">
    <location>
        <begin position="23"/>
        <end position="374"/>
    </location>
</feature>
<dbReference type="EMBL" id="LGIA01000029">
    <property type="protein sequence ID" value="KOH46393.1"/>
    <property type="molecule type" value="Genomic_DNA"/>
</dbReference>
<comment type="caution">
    <text evidence="3">The sequence shown here is derived from an EMBL/GenBank/DDBJ whole genome shotgun (WGS) entry which is preliminary data.</text>
</comment>
<dbReference type="Proteomes" id="UP000036958">
    <property type="component" value="Unassembled WGS sequence"/>
</dbReference>
<dbReference type="AlphaFoldDB" id="A0A0L8VDF7"/>
<keyword evidence="1" id="KW-0732">Signal</keyword>
<dbReference type="STRING" id="1409788.NC99_07850"/>
<proteinExistence type="predicted"/>
<dbReference type="Gene3D" id="2.60.40.3620">
    <property type="match status" value="1"/>
</dbReference>
<accession>A0A0L8VDF7</accession>
<evidence type="ECO:0000313" key="3">
    <source>
        <dbReference type="EMBL" id="KOH46393.1"/>
    </source>
</evidence>
<dbReference type="RefSeq" id="WP_053179927.1">
    <property type="nucleotide sequence ID" value="NZ_LGIA01000029.1"/>
</dbReference>
<evidence type="ECO:0000259" key="2">
    <source>
        <dbReference type="Pfam" id="PF14292"/>
    </source>
</evidence>
<dbReference type="InterPro" id="IPR025970">
    <property type="entry name" value="SusE"/>
</dbReference>
<feature type="domain" description="SusE outer membrane protein" evidence="2">
    <location>
        <begin position="37"/>
        <end position="131"/>
    </location>
</feature>
<dbReference type="PROSITE" id="PS51257">
    <property type="entry name" value="PROKAR_LIPOPROTEIN"/>
    <property type="match status" value="1"/>
</dbReference>
<organism evidence="3 4">
    <name type="scientific">Sunxiuqinia dokdonensis</name>
    <dbReference type="NCBI Taxonomy" id="1409788"/>
    <lineage>
        <taxon>Bacteria</taxon>
        <taxon>Pseudomonadati</taxon>
        <taxon>Bacteroidota</taxon>
        <taxon>Bacteroidia</taxon>
        <taxon>Marinilabiliales</taxon>
        <taxon>Prolixibacteraceae</taxon>
        <taxon>Sunxiuqinia</taxon>
    </lineage>
</organism>
<protein>
    <recommendedName>
        <fullName evidence="2">SusE outer membrane protein domain-containing protein</fullName>
    </recommendedName>
</protein>
<keyword evidence="4" id="KW-1185">Reference proteome</keyword>
<sequence length="374" mass="41330">MKKILIKLFTVASFIFALIACSDDGEVRDLDVTAVGSLYEPDNGKSIVLQASASATLFFEWAPARAEDSGMVLYEVAFDEADGDFSDPLFVAAADNNGGSNHATFTHKQLNKIAALAGIESAQQGTLKWTVFSSKGINPMKAEEERTLTLTRLSGLADIPDNLYITGAATESGDDLSNALMMKKLADGEFEIYTQLTEDESFKFVSATTGTPLEFSLEGEKIVEGGSSSVTKTGVYKYYLDFNIGSFTTKEVTKVNLFLNWSQMKIELPYKGYGVWELTNHTITGLSGGENSDDRYKFRMESSTGETEWRAINNDSKPTGNEAYYYMVEKNNVEQWTNNQVWKSPATDGWSDKTYDITFSLNPEGSYTHNLVIK</sequence>